<keyword evidence="3" id="KW-1185">Reference proteome</keyword>
<evidence type="ECO:0000313" key="2">
    <source>
        <dbReference type="EMBL" id="PWY83484.1"/>
    </source>
</evidence>
<keyword evidence="1" id="KW-0472">Membrane</keyword>
<protein>
    <submittedName>
        <fullName evidence="2">Uncharacterized protein</fullName>
    </submittedName>
</protein>
<comment type="caution">
    <text evidence="2">The sequence shown here is derived from an EMBL/GenBank/DDBJ whole genome shotgun (WGS) entry which is preliminary data.</text>
</comment>
<dbReference type="AlphaFoldDB" id="A0A317WAC5"/>
<dbReference type="GeneID" id="37061194"/>
<keyword evidence="1" id="KW-1133">Transmembrane helix</keyword>
<evidence type="ECO:0000313" key="3">
    <source>
        <dbReference type="Proteomes" id="UP000247233"/>
    </source>
</evidence>
<evidence type="ECO:0000256" key="1">
    <source>
        <dbReference type="SAM" id="Phobius"/>
    </source>
</evidence>
<dbReference type="Proteomes" id="UP000247233">
    <property type="component" value="Unassembled WGS sequence"/>
</dbReference>
<keyword evidence="1" id="KW-0812">Transmembrane</keyword>
<proteinExistence type="predicted"/>
<dbReference type="EMBL" id="MSFL01000010">
    <property type="protein sequence ID" value="PWY83484.1"/>
    <property type="molecule type" value="Genomic_DNA"/>
</dbReference>
<reference evidence="2 3" key="1">
    <citation type="submission" date="2016-12" db="EMBL/GenBank/DDBJ databases">
        <title>The genomes of Aspergillus section Nigri reveals drivers in fungal speciation.</title>
        <authorList>
            <consortium name="DOE Joint Genome Institute"/>
            <person name="Vesth T.C."/>
            <person name="Nybo J."/>
            <person name="Theobald S."/>
            <person name="Brandl J."/>
            <person name="Frisvad J.C."/>
            <person name="Nielsen K.F."/>
            <person name="Lyhne E.K."/>
            <person name="Kogle M.E."/>
            <person name="Kuo A."/>
            <person name="Riley R."/>
            <person name="Clum A."/>
            <person name="Nolan M."/>
            <person name="Lipzen A."/>
            <person name="Salamov A."/>
            <person name="Henrissat B."/>
            <person name="Wiebenga A."/>
            <person name="De Vries R.P."/>
            <person name="Grigoriev I.V."/>
            <person name="Mortensen U.H."/>
            <person name="Andersen M.R."/>
            <person name="Baker S.E."/>
        </authorList>
    </citation>
    <scope>NUCLEOTIDE SEQUENCE [LARGE SCALE GENOMIC DNA]</scope>
    <source>
        <strain evidence="2 3">CBS 117.55</strain>
    </source>
</reference>
<organism evidence="2 3">
    <name type="scientific">Aspergillus heteromorphus CBS 117.55</name>
    <dbReference type="NCBI Taxonomy" id="1448321"/>
    <lineage>
        <taxon>Eukaryota</taxon>
        <taxon>Fungi</taxon>
        <taxon>Dikarya</taxon>
        <taxon>Ascomycota</taxon>
        <taxon>Pezizomycotina</taxon>
        <taxon>Eurotiomycetes</taxon>
        <taxon>Eurotiomycetidae</taxon>
        <taxon>Eurotiales</taxon>
        <taxon>Aspergillaceae</taxon>
        <taxon>Aspergillus</taxon>
        <taxon>Aspergillus subgen. Circumdati</taxon>
    </lineage>
</organism>
<dbReference type="RefSeq" id="XP_025399927.1">
    <property type="nucleotide sequence ID" value="XM_025538957.1"/>
</dbReference>
<name>A0A317WAC5_9EURO</name>
<gene>
    <name evidence="2" type="ORF">BO70DRAFT_26933</name>
</gene>
<sequence>MFPSSPVRMSYCFFYPPGRMNGWMDGWPCPGVCYISFHLFFFFFFHFFLFSTRVLVR</sequence>
<feature type="transmembrane region" description="Helical" evidence="1">
    <location>
        <begin position="34"/>
        <end position="56"/>
    </location>
</feature>
<accession>A0A317WAC5</accession>
<dbReference type="VEuPathDB" id="FungiDB:BO70DRAFT_26933"/>